<feature type="region of interest" description="Disordered" evidence="1">
    <location>
        <begin position="160"/>
        <end position="202"/>
    </location>
</feature>
<comment type="caution">
    <text evidence="2">The sequence shown here is derived from an EMBL/GenBank/DDBJ whole genome shotgun (WGS) entry which is preliminary data.</text>
</comment>
<evidence type="ECO:0000313" key="3">
    <source>
        <dbReference type="Proteomes" id="UP001324115"/>
    </source>
</evidence>
<evidence type="ECO:0008006" key="4">
    <source>
        <dbReference type="Google" id="ProtNLM"/>
    </source>
</evidence>
<evidence type="ECO:0000313" key="2">
    <source>
        <dbReference type="EMBL" id="KAK4590330.1"/>
    </source>
</evidence>
<proteinExistence type="predicted"/>
<dbReference type="Proteomes" id="UP001324115">
    <property type="component" value="Unassembled WGS sequence"/>
</dbReference>
<evidence type="ECO:0000256" key="1">
    <source>
        <dbReference type="SAM" id="MobiDB-lite"/>
    </source>
</evidence>
<dbReference type="PANTHER" id="PTHR33437:SF2">
    <property type="entry name" value="OS06G0361200 PROTEIN"/>
    <property type="match status" value="1"/>
</dbReference>
<accession>A0AAN7FHC7</accession>
<organism evidence="2 3">
    <name type="scientific">Quercus rubra</name>
    <name type="common">Northern red oak</name>
    <name type="synonym">Quercus borealis</name>
    <dbReference type="NCBI Taxonomy" id="3512"/>
    <lineage>
        <taxon>Eukaryota</taxon>
        <taxon>Viridiplantae</taxon>
        <taxon>Streptophyta</taxon>
        <taxon>Embryophyta</taxon>
        <taxon>Tracheophyta</taxon>
        <taxon>Spermatophyta</taxon>
        <taxon>Magnoliopsida</taxon>
        <taxon>eudicotyledons</taxon>
        <taxon>Gunneridae</taxon>
        <taxon>Pentapetalae</taxon>
        <taxon>rosids</taxon>
        <taxon>fabids</taxon>
        <taxon>Fagales</taxon>
        <taxon>Fagaceae</taxon>
        <taxon>Quercus</taxon>
    </lineage>
</organism>
<dbReference type="EMBL" id="JAXUIC010000005">
    <property type="protein sequence ID" value="KAK4590330.1"/>
    <property type="molecule type" value="Genomic_DNA"/>
</dbReference>
<reference evidence="2 3" key="1">
    <citation type="journal article" date="2023" name="G3 (Bethesda)">
        <title>A haplotype-resolved chromosome-scale genome for Quercus rubra L. provides insights into the genetics of adaptive traits for red oak species.</title>
        <authorList>
            <person name="Kapoor B."/>
            <person name="Jenkins J."/>
            <person name="Schmutz J."/>
            <person name="Zhebentyayeva T."/>
            <person name="Kuelheim C."/>
            <person name="Coggeshall M."/>
            <person name="Heim C."/>
            <person name="Lasky J.R."/>
            <person name="Leites L."/>
            <person name="Islam-Faridi N."/>
            <person name="Romero-Severson J."/>
            <person name="DeLeo V.L."/>
            <person name="Lucas S.M."/>
            <person name="Lazic D."/>
            <person name="Gailing O."/>
            <person name="Carlson J."/>
            <person name="Staton M."/>
        </authorList>
    </citation>
    <scope>NUCLEOTIDE SEQUENCE [LARGE SCALE GENOMIC DNA]</scope>
    <source>
        <strain evidence="2">Pseudo-F2</strain>
    </source>
</reference>
<protein>
    <recommendedName>
        <fullName evidence="4">Ty3-gypsy retrotransposon protein</fullName>
    </recommendedName>
</protein>
<feature type="compositionally biased region" description="Basic and acidic residues" evidence="1">
    <location>
        <begin position="179"/>
        <end position="188"/>
    </location>
</feature>
<keyword evidence="3" id="KW-1185">Reference proteome</keyword>
<dbReference type="PANTHER" id="PTHR33437">
    <property type="entry name" value="OS06G0361200 PROTEIN"/>
    <property type="match status" value="1"/>
</dbReference>
<sequence>MASSKNVRKSMVDASSDDDYVGPITRSRSKALDRLQPQPTKESQFHTVISLDSLANRKATTKDSSTSKDLEISNESSPTKTFSINFALVMRNLRNEVPLTHPVSSFSPSYIEVMPVMMTNTFTMEEKMAEMEQRVTLLTKALEEKDVKIATLMNKLELQDSGESSLGPKHPPGFTLKGENTRVDKGKGGEGTSQHGHSTSTASISVQQLQDMIMNTIRAQYGGSSTSSLMYSKPYTKRIDNMRMPNGYQPPKFLQFDGKGNPKQHVAHFVETCENAGTQGGLFVKQFVRSLKGNAFDCTRRMISMMELTNTKQWKDEPVVDYIHRWRSLSLDCKDRLSEISAVEMCIQGMHWGLLYILQEIKPRTFEELATHAHDMELSILAMEI</sequence>
<feature type="compositionally biased region" description="Polar residues" evidence="1">
    <location>
        <begin position="192"/>
        <end position="202"/>
    </location>
</feature>
<feature type="region of interest" description="Disordered" evidence="1">
    <location>
        <begin position="1"/>
        <end position="44"/>
    </location>
</feature>
<name>A0AAN7FHC7_QUERU</name>
<gene>
    <name evidence="2" type="ORF">RGQ29_020756</name>
</gene>
<dbReference type="AlphaFoldDB" id="A0AAN7FHC7"/>